<keyword evidence="1" id="KW-0175">Coiled coil</keyword>
<dbReference type="PANTHER" id="PTHR47185:SF1">
    <property type="entry name" value="PX DOMAIN-CONTAINING PROTEIN YPR097W"/>
    <property type="match status" value="1"/>
</dbReference>
<dbReference type="EMBL" id="KV744851">
    <property type="protein sequence ID" value="OCK83841.1"/>
    <property type="molecule type" value="Genomic_DNA"/>
</dbReference>
<dbReference type="PROSITE" id="PS50195">
    <property type="entry name" value="PX"/>
    <property type="match status" value="1"/>
</dbReference>
<evidence type="ECO:0000313" key="4">
    <source>
        <dbReference type="EMBL" id="OCK83841.1"/>
    </source>
</evidence>
<evidence type="ECO:0000256" key="1">
    <source>
        <dbReference type="SAM" id="Coils"/>
    </source>
</evidence>
<evidence type="ECO:0000313" key="5">
    <source>
        <dbReference type="Proteomes" id="UP000250266"/>
    </source>
</evidence>
<dbReference type="InterPro" id="IPR024555">
    <property type="entry name" value="PX-associated"/>
</dbReference>
<dbReference type="Gene3D" id="3.30.1520.10">
    <property type="entry name" value="Phox-like domain"/>
    <property type="match status" value="1"/>
</dbReference>
<evidence type="ECO:0000259" key="3">
    <source>
        <dbReference type="PROSITE" id="PS50195"/>
    </source>
</evidence>
<accession>A0A8E2EH52</accession>
<dbReference type="OrthoDB" id="71672at2759"/>
<dbReference type="SMART" id="SM00312">
    <property type="entry name" value="PX"/>
    <property type="match status" value="1"/>
</dbReference>
<dbReference type="Pfam" id="PF12825">
    <property type="entry name" value="DUF3818"/>
    <property type="match status" value="1"/>
</dbReference>
<dbReference type="InterPro" id="IPR047168">
    <property type="entry name" value="LEC1-like"/>
</dbReference>
<dbReference type="PANTHER" id="PTHR47185">
    <property type="entry name" value="PX DOMAIN-CONTAINING PROTEIN YPR097W"/>
    <property type="match status" value="1"/>
</dbReference>
<dbReference type="GO" id="GO:0035091">
    <property type="term" value="F:phosphatidylinositol binding"/>
    <property type="evidence" value="ECO:0007669"/>
    <property type="project" value="InterPro"/>
</dbReference>
<dbReference type="CDD" id="cd06869">
    <property type="entry name" value="PX_UP2_fungi"/>
    <property type="match status" value="1"/>
</dbReference>
<dbReference type="Pfam" id="PF12828">
    <property type="entry name" value="PXB"/>
    <property type="match status" value="1"/>
</dbReference>
<protein>
    <recommendedName>
        <fullName evidence="3">PX domain-containing protein</fullName>
    </recommendedName>
</protein>
<dbReference type="InterPro" id="IPR036871">
    <property type="entry name" value="PX_dom_sf"/>
</dbReference>
<dbReference type="AlphaFoldDB" id="A0A8E2EH52"/>
<evidence type="ECO:0000256" key="2">
    <source>
        <dbReference type="SAM" id="MobiDB-lite"/>
    </source>
</evidence>
<organism evidence="4 5">
    <name type="scientific">Lepidopterella palustris CBS 459.81</name>
    <dbReference type="NCBI Taxonomy" id="1314670"/>
    <lineage>
        <taxon>Eukaryota</taxon>
        <taxon>Fungi</taxon>
        <taxon>Dikarya</taxon>
        <taxon>Ascomycota</taxon>
        <taxon>Pezizomycotina</taxon>
        <taxon>Dothideomycetes</taxon>
        <taxon>Pleosporomycetidae</taxon>
        <taxon>Mytilinidiales</taxon>
        <taxon>Argynnaceae</taxon>
        <taxon>Lepidopterella</taxon>
    </lineage>
</organism>
<keyword evidence="5" id="KW-1185">Reference proteome</keyword>
<proteinExistence type="predicted"/>
<name>A0A8E2EH52_9PEZI</name>
<reference evidence="4 5" key="1">
    <citation type="journal article" date="2016" name="Nat. Commun.">
        <title>Ectomycorrhizal ecology is imprinted in the genome of the dominant symbiotic fungus Cenococcum geophilum.</title>
        <authorList>
            <consortium name="DOE Joint Genome Institute"/>
            <person name="Peter M."/>
            <person name="Kohler A."/>
            <person name="Ohm R.A."/>
            <person name="Kuo A."/>
            <person name="Krutzmann J."/>
            <person name="Morin E."/>
            <person name="Arend M."/>
            <person name="Barry K.W."/>
            <person name="Binder M."/>
            <person name="Choi C."/>
            <person name="Clum A."/>
            <person name="Copeland A."/>
            <person name="Grisel N."/>
            <person name="Haridas S."/>
            <person name="Kipfer T."/>
            <person name="LaButti K."/>
            <person name="Lindquist E."/>
            <person name="Lipzen A."/>
            <person name="Maire R."/>
            <person name="Meier B."/>
            <person name="Mihaltcheva S."/>
            <person name="Molinier V."/>
            <person name="Murat C."/>
            <person name="Poggeler S."/>
            <person name="Quandt C.A."/>
            <person name="Sperisen C."/>
            <person name="Tritt A."/>
            <person name="Tisserant E."/>
            <person name="Crous P.W."/>
            <person name="Henrissat B."/>
            <person name="Nehls U."/>
            <person name="Egli S."/>
            <person name="Spatafora J.W."/>
            <person name="Grigoriev I.V."/>
            <person name="Martin F.M."/>
        </authorList>
    </citation>
    <scope>NUCLEOTIDE SEQUENCE [LARGE SCALE GENOMIC DNA]</scope>
    <source>
        <strain evidence="4 5">CBS 459.81</strain>
    </source>
</reference>
<dbReference type="SUPFAM" id="SSF64268">
    <property type="entry name" value="PX domain"/>
    <property type="match status" value="1"/>
</dbReference>
<gene>
    <name evidence="4" type="ORF">K432DRAFT_440538</name>
</gene>
<feature type="domain" description="PX" evidence="3">
    <location>
        <begin position="231"/>
        <end position="413"/>
    </location>
</feature>
<sequence>MAQNEPPALTSNGSVEPTTMNSAPSVKNFGEPGLVSEDRPRVARLGTSNFSKLSMISVPPEGSILTGKQEHYLKRELISQQTKYEISELSSPTALQRFGAPFRSDAGEVAPEDSELPILRYIFVHHVRNFPFLDQAREKEFWQNKLQVFLESFANKHISSSEDRLEDTKRKKLALKAEKLVELMMVSGIPTASGYEERIRFSEMEVVERGANENGLAVNIPSGHEINGWDVNVAGVRTMSVKKHIRYHTHAEFLIRVKHADKADIYVGRRYSDFVHLHKRIRLELPGKVLAPLPRKNKSNSLLSADPEDDVDSVSSGSTQETSAHDSYDNGKNGGLRGYIFNNYRRNASSNSLWSNRSPRVSTDNIVSREPWVLYREEQRVSLRAFLRTFLQIEAIAKSNAMTEFLTKNPITLNEEEMEDIERRKEMDEKRIEEQRRFYEIARKRAQELDVHMEKFRREIVERNGLTHLFQEIRVKNTIAELRPEYQKFAEWLRIEVAATIYHLFLAEDNSPELFAQAKRIHSLVPYTVLKQVIRIANPAAVMAGVLDLFLAQPFGARSLMQRIFGLAISDGVKSVQRSIDTLSTTKINDPILCDKIRAFTNAEEEVKTIIRNEAAAEGIDVVVVILRSEHFNPELTPGQFERVFNAYVAWTSAVENLHSHLSGKSSSYSSSVGTNNSNQVDEEMQQGAELFAHLKQLLKLSMRQRDKVMMLQIIEEPTTLQLFRDLFTIFYEPLVRVYKSANVYNSITDFAMFVDDTIKVIESAQRQDISADPNQTVQAFIDLCARHEHNFYKFVHEVHIHDNGLFDKLMGWLEGILEFLRNGPKGGGKLDMNALVQGALDSDIIDKRLTVREINSLIRWQTERKKWHQEKTRQKMASAGADESANMMPGMSAFKAGDFGLNELDLQDLELDEDGDYDESESDLDDEEIANPIAVERKRRARIIERLRRTAGEPAKPPISELKKLHPSFLIMLRSVLAE</sequence>
<feature type="region of interest" description="Disordered" evidence="2">
    <location>
        <begin position="1"/>
        <end position="38"/>
    </location>
</feature>
<dbReference type="Proteomes" id="UP000250266">
    <property type="component" value="Unassembled WGS sequence"/>
</dbReference>
<dbReference type="InterPro" id="IPR001683">
    <property type="entry name" value="PX_dom"/>
</dbReference>
<feature type="compositionally biased region" description="Polar residues" evidence="2">
    <location>
        <begin position="1"/>
        <end position="25"/>
    </location>
</feature>
<feature type="region of interest" description="Disordered" evidence="2">
    <location>
        <begin position="299"/>
        <end position="331"/>
    </location>
</feature>
<dbReference type="Pfam" id="PF00787">
    <property type="entry name" value="PX"/>
    <property type="match status" value="1"/>
</dbReference>
<dbReference type="InterPro" id="IPR024554">
    <property type="entry name" value="LEC1-like_C"/>
</dbReference>
<feature type="compositionally biased region" description="Polar residues" evidence="2">
    <location>
        <begin position="313"/>
        <end position="322"/>
    </location>
</feature>
<feature type="coiled-coil region" evidence="1">
    <location>
        <begin position="411"/>
        <end position="459"/>
    </location>
</feature>